<evidence type="ECO:0000313" key="9">
    <source>
        <dbReference type="Proteomes" id="UP000067625"/>
    </source>
</evidence>
<dbReference type="InterPro" id="IPR004107">
    <property type="entry name" value="Integrase_SAM-like_N"/>
</dbReference>
<dbReference type="Gene3D" id="1.10.150.130">
    <property type="match status" value="1"/>
</dbReference>
<dbReference type="InterPro" id="IPR013762">
    <property type="entry name" value="Integrase-like_cat_sf"/>
</dbReference>
<evidence type="ECO:0000256" key="1">
    <source>
        <dbReference type="ARBA" id="ARBA00008857"/>
    </source>
</evidence>
<reference evidence="8 9" key="2">
    <citation type="journal article" date="2016" name="Int. J. Syst. Evol. Microbiol.">
        <title>Bacillus gobiensis sp. nov., isolated from a soil sample.</title>
        <authorList>
            <person name="Liu B."/>
            <person name="Liu G.H."/>
            <person name="Cetin S."/>
            <person name="Schumann P."/>
            <person name="Pan Z.Z."/>
            <person name="Chen Q.Q."/>
        </authorList>
    </citation>
    <scope>NUCLEOTIDE SEQUENCE [LARGE SCALE GENOMIC DNA]</scope>
    <source>
        <strain evidence="8 9">FJAT-4402</strain>
    </source>
</reference>
<accession>A0A0M4FN41</accession>
<proteinExistence type="inferred from homology"/>
<dbReference type="AlphaFoldDB" id="A0A0M4FN41"/>
<dbReference type="OrthoDB" id="9803188at2"/>
<feature type="domain" description="Core-binding (CB)" evidence="7">
    <location>
        <begin position="68"/>
        <end position="151"/>
    </location>
</feature>
<dbReference type="InterPro" id="IPR044068">
    <property type="entry name" value="CB"/>
</dbReference>
<evidence type="ECO:0000256" key="3">
    <source>
        <dbReference type="ARBA" id="ARBA00023125"/>
    </source>
</evidence>
<comment type="similarity">
    <text evidence="1">Belongs to the 'phage' integrase family.</text>
</comment>
<dbReference type="InterPro" id="IPR028259">
    <property type="entry name" value="AP2-like_int_N"/>
</dbReference>
<feature type="domain" description="Tyr recombinase" evidence="6">
    <location>
        <begin position="172"/>
        <end position="371"/>
    </location>
</feature>
<keyword evidence="3 5" id="KW-0238">DNA-binding</keyword>
<evidence type="ECO:0000259" key="7">
    <source>
        <dbReference type="PROSITE" id="PS51900"/>
    </source>
</evidence>
<keyword evidence="9" id="KW-1185">Reference proteome</keyword>
<dbReference type="InterPro" id="IPR050090">
    <property type="entry name" value="Tyrosine_recombinase_XerCD"/>
</dbReference>
<dbReference type="InterPro" id="IPR002104">
    <property type="entry name" value="Integrase_catalytic"/>
</dbReference>
<keyword evidence="4" id="KW-0233">DNA recombination</keyword>
<dbReference type="InterPro" id="IPR010998">
    <property type="entry name" value="Integrase_recombinase_N"/>
</dbReference>
<dbReference type="EMBL" id="CP012600">
    <property type="protein sequence ID" value="ALC83929.1"/>
    <property type="molecule type" value="Genomic_DNA"/>
</dbReference>
<organism evidence="8 9">
    <name type="scientific">Bacillus gobiensis</name>
    <dbReference type="NCBI Taxonomy" id="1441095"/>
    <lineage>
        <taxon>Bacteria</taxon>
        <taxon>Bacillati</taxon>
        <taxon>Bacillota</taxon>
        <taxon>Bacilli</taxon>
        <taxon>Bacillales</taxon>
        <taxon>Bacillaceae</taxon>
        <taxon>Bacillus</taxon>
    </lineage>
</organism>
<name>A0A0M4FN41_9BACI</name>
<dbReference type="CDD" id="cd01189">
    <property type="entry name" value="INT_ICEBs1_C_like"/>
    <property type="match status" value="1"/>
</dbReference>
<dbReference type="InterPro" id="IPR011010">
    <property type="entry name" value="DNA_brk_join_enz"/>
</dbReference>
<dbReference type="SUPFAM" id="SSF56349">
    <property type="entry name" value="DNA breaking-rejoining enzymes"/>
    <property type="match status" value="1"/>
</dbReference>
<dbReference type="GO" id="GO:0003677">
    <property type="term" value="F:DNA binding"/>
    <property type="evidence" value="ECO:0007669"/>
    <property type="project" value="UniProtKB-UniRule"/>
</dbReference>
<dbReference type="PROSITE" id="PS51900">
    <property type="entry name" value="CB"/>
    <property type="match status" value="1"/>
</dbReference>
<evidence type="ECO:0000259" key="6">
    <source>
        <dbReference type="PROSITE" id="PS51898"/>
    </source>
</evidence>
<sequence length="381" mass="44751">MAYYRKIPAKNKKGYTYSFTIELGRDPITKKRKQITRRGFATKREAEKVANEIENQINKDTYIVDSKMTLKEYLNKWLDLAAKRKVRDTTFTNYKRAIDYRVIPVLGHFQLSELKSTHYEQFINSLLQDGLSDRYIEYIYTVLYGALEKAVDWELIIKNPLKKVDIPRGRRRKTITWSREELNRFLGHAKFGDITYYMAFKLDAYTGLRRGELLGLKWSDVDFSENRINVSRSLIYDKQGFRFGPVKTEKSERSVKVDKKVMEELRSYKAKQSELKIAIRSEYDDQNLIFARKDGPPIYFRTFTTIFNRIIKEANVPKIRVHDIRHTHATLMLEAGASLKDVQERLGHTSIQMTGDIYAHVTPVMQEKSSQAFSDYLEEKS</sequence>
<reference evidence="9" key="1">
    <citation type="submission" date="2015-08" db="EMBL/GenBank/DDBJ databases">
        <title>Genome sequencing project for genomic taxonomy and phylogenomics of Bacillus-like bacteria.</title>
        <authorList>
            <person name="Liu B."/>
            <person name="Wang J."/>
            <person name="Zhu Y."/>
            <person name="Liu G."/>
            <person name="Chen Q."/>
            <person name="Chen Z."/>
            <person name="Lan J."/>
            <person name="Che J."/>
            <person name="Ge C."/>
            <person name="Shi H."/>
            <person name="Pan Z."/>
            <person name="Liu X."/>
        </authorList>
    </citation>
    <scope>NUCLEOTIDE SEQUENCE [LARGE SCALE GENOMIC DNA]</scope>
    <source>
        <strain evidence="9">FJAT-4402</strain>
    </source>
</reference>
<evidence type="ECO:0000313" key="8">
    <source>
        <dbReference type="EMBL" id="ALC83929.1"/>
    </source>
</evidence>
<dbReference type="Proteomes" id="UP000067625">
    <property type="component" value="Chromosome"/>
</dbReference>
<protein>
    <submittedName>
        <fullName evidence="8">Integrase</fullName>
    </submittedName>
</protein>
<dbReference type="PROSITE" id="PS51898">
    <property type="entry name" value="TYR_RECOMBINASE"/>
    <property type="match status" value="1"/>
</dbReference>
<dbReference type="GO" id="GO:0006310">
    <property type="term" value="P:DNA recombination"/>
    <property type="evidence" value="ECO:0007669"/>
    <property type="project" value="UniProtKB-KW"/>
</dbReference>
<dbReference type="PANTHER" id="PTHR30349:SF64">
    <property type="entry name" value="PROPHAGE INTEGRASE INTD-RELATED"/>
    <property type="match status" value="1"/>
</dbReference>
<gene>
    <name evidence="8" type="ORF">AM592_22335</name>
</gene>
<dbReference type="PANTHER" id="PTHR30349">
    <property type="entry name" value="PHAGE INTEGRASE-RELATED"/>
    <property type="match status" value="1"/>
</dbReference>
<dbReference type="PATRIC" id="fig|1441095.3.peg.4935"/>
<dbReference type="Gene3D" id="1.10.443.10">
    <property type="entry name" value="Intergrase catalytic core"/>
    <property type="match status" value="1"/>
</dbReference>
<dbReference type="Pfam" id="PF14657">
    <property type="entry name" value="Arm-DNA-bind_4"/>
    <property type="match status" value="1"/>
</dbReference>
<evidence type="ECO:0000256" key="5">
    <source>
        <dbReference type="PROSITE-ProRule" id="PRU01248"/>
    </source>
</evidence>
<dbReference type="Pfam" id="PF00589">
    <property type="entry name" value="Phage_integrase"/>
    <property type="match status" value="1"/>
</dbReference>
<dbReference type="GO" id="GO:0015074">
    <property type="term" value="P:DNA integration"/>
    <property type="evidence" value="ECO:0007669"/>
    <property type="project" value="UniProtKB-KW"/>
</dbReference>
<evidence type="ECO:0000256" key="4">
    <source>
        <dbReference type="ARBA" id="ARBA00023172"/>
    </source>
</evidence>
<dbReference type="RefSeq" id="WP_053605812.1">
    <property type="nucleotide sequence ID" value="NZ_CP012600.1"/>
</dbReference>
<keyword evidence="2" id="KW-0229">DNA integration</keyword>
<dbReference type="Pfam" id="PF14659">
    <property type="entry name" value="Phage_int_SAM_3"/>
    <property type="match status" value="1"/>
</dbReference>
<evidence type="ECO:0000256" key="2">
    <source>
        <dbReference type="ARBA" id="ARBA00022908"/>
    </source>
</evidence>